<dbReference type="GeneID" id="76201997"/>
<feature type="domain" description="Peptidase C45 hydrolase" evidence="1">
    <location>
        <begin position="111"/>
        <end position="324"/>
    </location>
</feature>
<evidence type="ECO:0000313" key="3">
    <source>
        <dbReference type="Proteomes" id="UP001596417"/>
    </source>
</evidence>
<protein>
    <submittedName>
        <fullName evidence="2">C45 family autoproteolytic acyltransferase/hydrolase</fullName>
    </submittedName>
</protein>
<evidence type="ECO:0000313" key="2">
    <source>
        <dbReference type="EMBL" id="MFC7192320.1"/>
    </source>
</evidence>
<dbReference type="GO" id="GO:0016746">
    <property type="term" value="F:acyltransferase activity"/>
    <property type="evidence" value="ECO:0007669"/>
    <property type="project" value="UniProtKB-KW"/>
</dbReference>
<dbReference type="Pfam" id="PF03417">
    <property type="entry name" value="AAT"/>
    <property type="match status" value="1"/>
</dbReference>
<dbReference type="EMBL" id="JBHTAX010000004">
    <property type="protein sequence ID" value="MFC7192320.1"/>
    <property type="molecule type" value="Genomic_DNA"/>
</dbReference>
<dbReference type="PANTHER" id="PTHR34180">
    <property type="entry name" value="PEPTIDASE C45"/>
    <property type="match status" value="1"/>
</dbReference>
<evidence type="ECO:0000259" key="1">
    <source>
        <dbReference type="Pfam" id="PF03417"/>
    </source>
</evidence>
<dbReference type="Proteomes" id="UP001596417">
    <property type="component" value="Unassembled WGS sequence"/>
</dbReference>
<comment type="caution">
    <text evidence="2">The sequence shown here is derived from an EMBL/GenBank/DDBJ whole genome shotgun (WGS) entry which is preliminary data.</text>
</comment>
<dbReference type="InterPro" id="IPR005079">
    <property type="entry name" value="Peptidase_C45_hydrolase"/>
</dbReference>
<dbReference type="InterPro" id="IPR047794">
    <property type="entry name" value="C45_proenzyme-like"/>
</dbReference>
<gene>
    <name evidence="2" type="ORF">ACFQL7_22565</name>
</gene>
<dbReference type="InterPro" id="IPR047801">
    <property type="entry name" value="Peptidase_C45"/>
</dbReference>
<name>A0ABD5YSJ4_9EURY</name>
<keyword evidence="2" id="KW-0808">Transferase</keyword>
<dbReference type="InterPro" id="IPR029055">
    <property type="entry name" value="Ntn_hydrolases_N"/>
</dbReference>
<dbReference type="SUPFAM" id="SSF56235">
    <property type="entry name" value="N-terminal nucleophile aminohydrolases (Ntn hydrolases)"/>
    <property type="match status" value="1"/>
</dbReference>
<organism evidence="2 3">
    <name type="scientific">Halocatena marina</name>
    <dbReference type="NCBI Taxonomy" id="2934937"/>
    <lineage>
        <taxon>Archaea</taxon>
        <taxon>Methanobacteriati</taxon>
        <taxon>Methanobacteriota</taxon>
        <taxon>Stenosarchaea group</taxon>
        <taxon>Halobacteria</taxon>
        <taxon>Halobacteriales</taxon>
        <taxon>Natronomonadaceae</taxon>
        <taxon>Halocatena</taxon>
    </lineage>
</organism>
<dbReference type="RefSeq" id="WP_264556344.1">
    <property type="nucleotide sequence ID" value="NZ_CP109980.1"/>
</dbReference>
<reference evidence="2 3" key="1">
    <citation type="journal article" date="2019" name="Int. J. Syst. Evol. Microbiol.">
        <title>The Global Catalogue of Microorganisms (GCM) 10K type strain sequencing project: providing services to taxonomists for standard genome sequencing and annotation.</title>
        <authorList>
            <consortium name="The Broad Institute Genomics Platform"/>
            <consortium name="The Broad Institute Genome Sequencing Center for Infectious Disease"/>
            <person name="Wu L."/>
            <person name="Ma J."/>
        </authorList>
    </citation>
    <scope>NUCLEOTIDE SEQUENCE [LARGE SCALE GENOMIC DNA]</scope>
    <source>
        <strain evidence="2 3">RDMS1</strain>
    </source>
</reference>
<dbReference type="Gene3D" id="3.60.60.10">
    <property type="entry name" value="Penicillin V Acylase, Chain A"/>
    <property type="match status" value="1"/>
</dbReference>
<dbReference type="NCBIfam" id="NF040521">
    <property type="entry name" value="C45_proenzyme"/>
    <property type="match status" value="1"/>
</dbReference>
<proteinExistence type="predicted"/>
<keyword evidence="2" id="KW-0012">Acyltransferase</keyword>
<dbReference type="AlphaFoldDB" id="A0ABD5YSJ4"/>
<keyword evidence="3" id="KW-1185">Reference proteome</keyword>
<accession>A0ABD5YSJ4</accession>
<sequence>MNNKAQPVEMSENVEQEWNADDRTYSVEGDHYEIGYETAKRSGEIIEPGTSLSGDARITAEKSREVTKEVFPAAVSEFDGYSDALGIPDDEMLWHFTPGIDGSCSAMAIETDDGILIGRNYDFFYSESRRHFIHTVPDQGYAHVGVHEGLVGGRFDGLNDQGLFVSFNGAGFPDHSAVGMPFHLVVRYLLAKCESAVDARDTLRDLPLREPKSYLLADSDSAFVVEAHPEQTAVRTPNAGLLVATNHFIHSEMEAFKPPWDNSVQRRNRLLEFSNLDSPTIEDLQVGLRDHEAPVCGHEDGMATLWSCVSELSTGRISYALGAPCRNRYSWTITPRVE</sequence>
<dbReference type="PANTHER" id="PTHR34180:SF1">
    <property type="entry name" value="BETA-ALANYL-DOPAMINE_CARCININE HYDROLASE"/>
    <property type="match status" value="1"/>
</dbReference>